<keyword evidence="2" id="KW-1185">Reference proteome</keyword>
<organism evidence="1 2">
    <name type="scientific">Martelella lutilitoris</name>
    <dbReference type="NCBI Taxonomy" id="2583532"/>
    <lineage>
        <taxon>Bacteria</taxon>
        <taxon>Pseudomonadati</taxon>
        <taxon>Pseudomonadota</taxon>
        <taxon>Alphaproteobacteria</taxon>
        <taxon>Hyphomicrobiales</taxon>
        <taxon>Aurantimonadaceae</taxon>
        <taxon>Martelella</taxon>
    </lineage>
</organism>
<comment type="caution">
    <text evidence="1">The sequence shown here is derived from an EMBL/GenBank/DDBJ whole genome shotgun (WGS) entry which is preliminary data.</text>
</comment>
<dbReference type="OrthoDB" id="1030389at2"/>
<evidence type="ECO:0000313" key="1">
    <source>
        <dbReference type="EMBL" id="TNB48903.1"/>
    </source>
</evidence>
<evidence type="ECO:0000313" key="2">
    <source>
        <dbReference type="Proteomes" id="UP000307874"/>
    </source>
</evidence>
<protein>
    <submittedName>
        <fullName evidence="1">Uncharacterized protein</fullName>
    </submittedName>
</protein>
<proteinExistence type="predicted"/>
<dbReference type="RefSeq" id="WP_138747803.1">
    <property type="nucleotide sequence ID" value="NZ_VCLB01000003.1"/>
</dbReference>
<accession>A0A5C4JTZ9</accession>
<sequence length="111" mass="11982">MLPENITAIIARNESWSGRAATEPYEAGWAHEAVIFVRALKTPKGALPKAVVEISPDGIHWTAEGTTLSLPETKDKLTAAKLSHFGGWLRLSAEIPEGSEITVLVTLHLKA</sequence>
<dbReference type="EMBL" id="VCLB01000003">
    <property type="protein sequence ID" value="TNB48903.1"/>
    <property type="molecule type" value="Genomic_DNA"/>
</dbReference>
<reference evidence="1 2" key="1">
    <citation type="submission" date="2019-06" db="EMBL/GenBank/DDBJ databases">
        <title>Martelella lutilitoris sp. nov., isolated from a tidal mudflat.</title>
        <authorList>
            <person name="Kim Y.-J."/>
        </authorList>
    </citation>
    <scope>NUCLEOTIDE SEQUENCE [LARGE SCALE GENOMIC DNA]</scope>
    <source>
        <strain evidence="1 2">GH2-6</strain>
    </source>
</reference>
<gene>
    <name evidence="1" type="ORF">FF124_07240</name>
</gene>
<dbReference type="AlphaFoldDB" id="A0A5C4JTZ9"/>
<dbReference type="Proteomes" id="UP000307874">
    <property type="component" value="Unassembled WGS sequence"/>
</dbReference>
<name>A0A5C4JTZ9_9HYPH</name>